<accession>A0A1H1V8N8</accession>
<dbReference type="PANTHER" id="PTHR11365">
    <property type="entry name" value="5-OXOPROLINASE RELATED"/>
    <property type="match status" value="1"/>
</dbReference>
<evidence type="ECO:0000313" key="2">
    <source>
        <dbReference type="Proteomes" id="UP000181956"/>
    </source>
</evidence>
<gene>
    <name evidence="1" type="ORF">SAMN04489834_2194</name>
</gene>
<sequence length="439" mass="46138">MRIGVRISSDRVVGVFVRDDGNYGMHFVDSGDAEAADALFRGLRRYASDSGFVQDEEISSICFDVSAVLRREETTPVSVVRIAPRPPIDPQHELGNGRAHADVFTAVHIAGGHTTLGEEIVPLDAEALRDFASTAARGGRYVVTSVGALVNTAHELAAGRILMEHAEPQSVAYSHSFSNSSFAVRERTAVLNSALVPFAESLATSLALAAEAQVPDARLYVTTNDGGRMPLSRLSSTPVHSMYAGQASELIGAAALSNLEDGAVIVADGPRSFHGEILAGVPAVVPQRQRRGEDTLATQSAKVLPVTEFLVGGQAKPPTVVAAEGAPRLVPHLWLRASRRADVDLRALGAACAPLADWVTQVVTVGSAVEMDQALAAAEARATARLVAFGAAPSEVRIIESGVAATAYENPRVVSVRVRALAGQTVGSMLRVGEYDVAL</sequence>
<dbReference type="GO" id="GO:0006749">
    <property type="term" value="P:glutathione metabolic process"/>
    <property type="evidence" value="ECO:0007669"/>
    <property type="project" value="TreeGrafter"/>
</dbReference>
<dbReference type="STRING" id="412690.SAMN04489834_2194"/>
<keyword evidence="2" id="KW-1185">Reference proteome</keyword>
<dbReference type="Proteomes" id="UP000181956">
    <property type="component" value="Chromosome I"/>
</dbReference>
<organism evidence="1 2">
    <name type="scientific">Microterricola viridarii</name>
    <dbReference type="NCBI Taxonomy" id="412690"/>
    <lineage>
        <taxon>Bacteria</taxon>
        <taxon>Bacillati</taxon>
        <taxon>Actinomycetota</taxon>
        <taxon>Actinomycetes</taxon>
        <taxon>Micrococcales</taxon>
        <taxon>Microbacteriaceae</taxon>
        <taxon>Microterricola</taxon>
    </lineage>
</organism>
<protein>
    <submittedName>
        <fullName evidence="1">Hydantoinase/oxoprolinase</fullName>
    </submittedName>
</protein>
<dbReference type="EMBL" id="LT629742">
    <property type="protein sequence ID" value="SDS80756.1"/>
    <property type="molecule type" value="Genomic_DNA"/>
</dbReference>
<reference evidence="2" key="1">
    <citation type="submission" date="2016-10" db="EMBL/GenBank/DDBJ databases">
        <authorList>
            <person name="Varghese N."/>
            <person name="Submissions S."/>
        </authorList>
    </citation>
    <scope>NUCLEOTIDE SEQUENCE [LARGE SCALE GENOMIC DNA]</scope>
    <source>
        <strain evidence="2">DSM 21772</strain>
    </source>
</reference>
<dbReference type="GO" id="GO:0017168">
    <property type="term" value="F:5-oxoprolinase (ATP-hydrolyzing) activity"/>
    <property type="evidence" value="ECO:0007669"/>
    <property type="project" value="TreeGrafter"/>
</dbReference>
<dbReference type="GO" id="GO:0005829">
    <property type="term" value="C:cytosol"/>
    <property type="evidence" value="ECO:0007669"/>
    <property type="project" value="TreeGrafter"/>
</dbReference>
<dbReference type="PANTHER" id="PTHR11365:SF2">
    <property type="entry name" value="5-OXOPROLINASE"/>
    <property type="match status" value="1"/>
</dbReference>
<dbReference type="RefSeq" id="WP_231919105.1">
    <property type="nucleotide sequence ID" value="NZ_LT629742.1"/>
</dbReference>
<dbReference type="InterPro" id="IPR045079">
    <property type="entry name" value="Oxoprolinase-like"/>
</dbReference>
<name>A0A1H1V8N8_9MICO</name>
<proteinExistence type="predicted"/>
<dbReference type="AlphaFoldDB" id="A0A1H1V8N8"/>
<evidence type="ECO:0000313" key="1">
    <source>
        <dbReference type="EMBL" id="SDS80756.1"/>
    </source>
</evidence>